<dbReference type="HOGENOM" id="CLU_002706_0_0_1"/>
<dbReference type="InterPro" id="IPR046960">
    <property type="entry name" value="PPR_At4g14850-like_plant"/>
</dbReference>
<feature type="repeat" description="PPR" evidence="2">
    <location>
        <begin position="36"/>
        <end position="70"/>
    </location>
</feature>
<keyword evidence="4" id="KW-1185">Reference proteome</keyword>
<dbReference type="AlphaFoldDB" id="D8SS40"/>
<keyword evidence="1" id="KW-0677">Repeat</keyword>
<dbReference type="NCBIfam" id="TIGR00756">
    <property type="entry name" value="PPR"/>
    <property type="match status" value="2"/>
</dbReference>
<reference evidence="3 4" key="1">
    <citation type="journal article" date="2011" name="Science">
        <title>The Selaginella genome identifies genetic changes associated with the evolution of vascular plants.</title>
        <authorList>
            <person name="Banks J.A."/>
            <person name="Nishiyama T."/>
            <person name="Hasebe M."/>
            <person name="Bowman J.L."/>
            <person name="Gribskov M."/>
            <person name="dePamphilis C."/>
            <person name="Albert V.A."/>
            <person name="Aono N."/>
            <person name="Aoyama T."/>
            <person name="Ambrose B.A."/>
            <person name="Ashton N.W."/>
            <person name="Axtell M.J."/>
            <person name="Barker E."/>
            <person name="Barker M.S."/>
            <person name="Bennetzen J.L."/>
            <person name="Bonawitz N.D."/>
            <person name="Chapple C."/>
            <person name="Cheng C."/>
            <person name="Correa L.G."/>
            <person name="Dacre M."/>
            <person name="DeBarry J."/>
            <person name="Dreyer I."/>
            <person name="Elias M."/>
            <person name="Engstrom E.M."/>
            <person name="Estelle M."/>
            <person name="Feng L."/>
            <person name="Finet C."/>
            <person name="Floyd S.K."/>
            <person name="Frommer W.B."/>
            <person name="Fujita T."/>
            <person name="Gramzow L."/>
            <person name="Gutensohn M."/>
            <person name="Harholt J."/>
            <person name="Hattori M."/>
            <person name="Heyl A."/>
            <person name="Hirai T."/>
            <person name="Hiwatashi Y."/>
            <person name="Ishikawa M."/>
            <person name="Iwata M."/>
            <person name="Karol K.G."/>
            <person name="Koehler B."/>
            <person name="Kolukisaoglu U."/>
            <person name="Kubo M."/>
            <person name="Kurata T."/>
            <person name="Lalonde S."/>
            <person name="Li K."/>
            <person name="Li Y."/>
            <person name="Litt A."/>
            <person name="Lyons E."/>
            <person name="Manning G."/>
            <person name="Maruyama T."/>
            <person name="Michael T.P."/>
            <person name="Mikami K."/>
            <person name="Miyazaki S."/>
            <person name="Morinaga S."/>
            <person name="Murata T."/>
            <person name="Mueller-Roeber B."/>
            <person name="Nelson D.R."/>
            <person name="Obara M."/>
            <person name="Oguri Y."/>
            <person name="Olmstead R.G."/>
            <person name="Onodera N."/>
            <person name="Petersen B.L."/>
            <person name="Pils B."/>
            <person name="Prigge M."/>
            <person name="Rensing S.A."/>
            <person name="Riano-Pachon D.M."/>
            <person name="Roberts A.W."/>
            <person name="Sato Y."/>
            <person name="Scheller H.V."/>
            <person name="Schulz B."/>
            <person name="Schulz C."/>
            <person name="Shakirov E.V."/>
            <person name="Shibagaki N."/>
            <person name="Shinohara N."/>
            <person name="Shippen D.E."/>
            <person name="Soerensen I."/>
            <person name="Sotooka R."/>
            <person name="Sugimoto N."/>
            <person name="Sugita M."/>
            <person name="Sumikawa N."/>
            <person name="Tanurdzic M."/>
            <person name="Theissen G."/>
            <person name="Ulvskov P."/>
            <person name="Wakazuki S."/>
            <person name="Weng J.K."/>
            <person name="Willats W.W."/>
            <person name="Wipf D."/>
            <person name="Wolf P.G."/>
            <person name="Yang L."/>
            <person name="Zimmer A.D."/>
            <person name="Zhu Q."/>
            <person name="Mitros T."/>
            <person name="Hellsten U."/>
            <person name="Loque D."/>
            <person name="Otillar R."/>
            <person name="Salamov A."/>
            <person name="Schmutz J."/>
            <person name="Shapiro H."/>
            <person name="Lindquist E."/>
            <person name="Lucas S."/>
            <person name="Rokhsar D."/>
            <person name="Grigoriev I.V."/>
        </authorList>
    </citation>
    <scope>NUCLEOTIDE SEQUENCE [LARGE SCALE GENOMIC DNA]</scope>
</reference>
<evidence type="ECO:0000313" key="3">
    <source>
        <dbReference type="EMBL" id="EFJ12754.1"/>
    </source>
</evidence>
<feature type="repeat" description="PPR" evidence="2">
    <location>
        <begin position="5"/>
        <end position="35"/>
    </location>
</feature>
<dbReference type="InParanoid" id="D8SS40"/>
<dbReference type="Gramene" id="EFJ12754">
    <property type="protein sequence ID" value="EFJ12754"/>
    <property type="gene ID" value="SELMODRAFT_123701"/>
</dbReference>
<organism evidence="4">
    <name type="scientific">Selaginella moellendorffii</name>
    <name type="common">Spikemoss</name>
    <dbReference type="NCBI Taxonomy" id="88036"/>
    <lineage>
        <taxon>Eukaryota</taxon>
        <taxon>Viridiplantae</taxon>
        <taxon>Streptophyta</taxon>
        <taxon>Embryophyta</taxon>
        <taxon>Tracheophyta</taxon>
        <taxon>Lycopodiopsida</taxon>
        <taxon>Selaginellales</taxon>
        <taxon>Selaginellaceae</taxon>
        <taxon>Selaginella</taxon>
    </lineage>
</organism>
<name>D8SS40_SELML</name>
<dbReference type="Proteomes" id="UP000001514">
    <property type="component" value="Unassembled WGS sequence"/>
</dbReference>
<evidence type="ECO:0000256" key="2">
    <source>
        <dbReference type="PROSITE-ProRule" id="PRU00708"/>
    </source>
</evidence>
<proteinExistence type="predicted"/>
<dbReference type="EMBL" id="GL377637">
    <property type="protein sequence ID" value="EFJ12754.1"/>
    <property type="molecule type" value="Genomic_DNA"/>
</dbReference>
<dbReference type="GO" id="GO:0009451">
    <property type="term" value="P:RNA modification"/>
    <property type="evidence" value="ECO:0007669"/>
    <property type="project" value="InterPro"/>
</dbReference>
<dbReference type="Pfam" id="PF01535">
    <property type="entry name" value="PPR"/>
    <property type="match status" value="3"/>
</dbReference>
<evidence type="ECO:0000313" key="4">
    <source>
        <dbReference type="Proteomes" id="UP000001514"/>
    </source>
</evidence>
<dbReference type="PROSITE" id="PS51375">
    <property type="entry name" value="PPR"/>
    <property type="match status" value="2"/>
</dbReference>
<gene>
    <name evidence="3" type="ORF">SELMODRAFT_123701</name>
</gene>
<dbReference type="PANTHER" id="PTHR47926:SF533">
    <property type="entry name" value="DYW DOMAIN-CONTAINING PROTEIN"/>
    <property type="match status" value="1"/>
</dbReference>
<dbReference type="KEGG" id="smo:SELMODRAFT_123701"/>
<evidence type="ECO:0008006" key="5">
    <source>
        <dbReference type="Google" id="ProtNLM"/>
    </source>
</evidence>
<dbReference type="InterPro" id="IPR011990">
    <property type="entry name" value="TPR-like_helical_dom_sf"/>
</dbReference>
<evidence type="ECO:0000256" key="1">
    <source>
        <dbReference type="ARBA" id="ARBA00022737"/>
    </source>
</evidence>
<accession>D8SS40</accession>
<dbReference type="GO" id="GO:0003723">
    <property type="term" value="F:RNA binding"/>
    <property type="evidence" value="ECO:0007669"/>
    <property type="project" value="InterPro"/>
</dbReference>
<protein>
    <recommendedName>
        <fullName evidence="5">Pentacotripeptide-repeat region of PRORP domain-containing protein</fullName>
    </recommendedName>
</protein>
<dbReference type="Gene3D" id="1.25.40.10">
    <property type="entry name" value="Tetratricopeptide repeat domain"/>
    <property type="match status" value="2"/>
</dbReference>
<dbReference type="PANTHER" id="PTHR47926">
    <property type="entry name" value="PENTATRICOPEPTIDE REPEAT-CONTAINING PROTEIN"/>
    <property type="match status" value="1"/>
</dbReference>
<dbReference type="eggNOG" id="KOG4197">
    <property type="taxonomic scope" value="Eukaryota"/>
</dbReference>
<dbReference type="InterPro" id="IPR002885">
    <property type="entry name" value="PPR_rpt"/>
</dbReference>
<sequence>MPEKDLASWTTMLRAFASAGHVENAACVFSSMSQCDVVAWTAMVYTYAAAGHLEAAMTTFEKMPESTLVTWNRSVLSVLAASNDVGLLEQARHLFLLMAGDHGIAPAMEHFCSVVCLLGRAGRVEMAQELLDTMPFIPDSVAWAALFAAHRIHSSSFLGH</sequence>